<reference evidence="1" key="1">
    <citation type="journal article" date="2020" name="Nature">
        <title>Giant virus diversity and host interactions through global metagenomics.</title>
        <authorList>
            <person name="Schulz F."/>
            <person name="Roux S."/>
            <person name="Paez-Espino D."/>
            <person name="Jungbluth S."/>
            <person name="Walsh D.A."/>
            <person name="Denef V.J."/>
            <person name="McMahon K.D."/>
            <person name="Konstantinidis K.T."/>
            <person name="Eloe-Fadrosh E.A."/>
            <person name="Kyrpides N.C."/>
            <person name="Woyke T."/>
        </authorList>
    </citation>
    <scope>NUCLEOTIDE SEQUENCE</scope>
    <source>
        <strain evidence="1">GVMAG-M-3300023179-59</strain>
    </source>
</reference>
<evidence type="ECO:0000313" key="1">
    <source>
        <dbReference type="EMBL" id="QHT74577.1"/>
    </source>
</evidence>
<protein>
    <submittedName>
        <fullName evidence="1">Uncharacterized protein</fullName>
    </submittedName>
</protein>
<dbReference type="AlphaFoldDB" id="A0A6C0H2E0"/>
<dbReference type="EMBL" id="MN739852">
    <property type="protein sequence ID" value="QHT74577.1"/>
    <property type="molecule type" value="Genomic_DNA"/>
</dbReference>
<sequence length="72" mass="8593">MKLNRVFFKTKKGSSFFKMDKNKMSKMKNPNTFFVFKKRENSVLPDNAVNTEKIILVWLHIFFKENFAINAD</sequence>
<name>A0A6C0H2E0_9ZZZZ</name>
<proteinExistence type="predicted"/>
<organism evidence="1">
    <name type="scientific">viral metagenome</name>
    <dbReference type="NCBI Taxonomy" id="1070528"/>
    <lineage>
        <taxon>unclassified sequences</taxon>
        <taxon>metagenomes</taxon>
        <taxon>organismal metagenomes</taxon>
    </lineage>
</organism>
<accession>A0A6C0H2E0</accession>